<evidence type="ECO:0000313" key="8">
    <source>
        <dbReference type="EMBL" id="HGG01571.1"/>
    </source>
</evidence>
<evidence type="ECO:0000256" key="4">
    <source>
        <dbReference type="ARBA" id="ARBA00022679"/>
    </source>
</evidence>
<dbReference type="PROSITE" id="PS50109">
    <property type="entry name" value="HIS_KIN"/>
    <property type="match status" value="1"/>
</dbReference>
<keyword evidence="3" id="KW-0597">Phosphoprotein</keyword>
<comment type="caution">
    <text evidence="8">The sequence shown here is derived from an EMBL/GenBank/DDBJ whole genome shotgun (WGS) entry which is preliminary data.</text>
</comment>
<organism evidence="8">
    <name type="scientific">Planktothricoides sp. SpSt-374</name>
    <dbReference type="NCBI Taxonomy" id="2282167"/>
    <lineage>
        <taxon>Bacteria</taxon>
        <taxon>Bacillati</taxon>
        <taxon>Cyanobacteriota</taxon>
        <taxon>Cyanophyceae</taxon>
        <taxon>Oscillatoriophycideae</taxon>
        <taxon>Oscillatoriales</taxon>
        <taxon>Oscillatoriaceae</taxon>
        <taxon>Planktothricoides</taxon>
    </lineage>
</organism>
<evidence type="ECO:0000259" key="7">
    <source>
        <dbReference type="PROSITE" id="PS50109"/>
    </source>
</evidence>
<name>A0A7C3VQX6_9CYAN</name>
<dbReference type="PANTHER" id="PTHR44936:SF9">
    <property type="entry name" value="SENSOR PROTEIN CREC"/>
    <property type="match status" value="1"/>
</dbReference>
<evidence type="ECO:0000256" key="3">
    <source>
        <dbReference type="ARBA" id="ARBA00022553"/>
    </source>
</evidence>
<dbReference type="PRINTS" id="PR00344">
    <property type="entry name" value="BCTRLSENSOR"/>
</dbReference>
<evidence type="ECO:0000256" key="5">
    <source>
        <dbReference type="ARBA" id="ARBA00022777"/>
    </source>
</evidence>
<dbReference type="PANTHER" id="PTHR44936">
    <property type="entry name" value="SENSOR PROTEIN CREC"/>
    <property type="match status" value="1"/>
</dbReference>
<dbReference type="Pfam" id="PF02518">
    <property type="entry name" value="HATPase_c"/>
    <property type="match status" value="1"/>
</dbReference>
<keyword evidence="6" id="KW-0902">Two-component regulatory system</keyword>
<reference evidence="8" key="1">
    <citation type="journal article" date="2020" name="mSystems">
        <title>Genome- and Community-Level Interaction Insights into Carbon Utilization and Element Cycling Functions of Hydrothermarchaeota in Hydrothermal Sediment.</title>
        <authorList>
            <person name="Zhou Z."/>
            <person name="Liu Y."/>
            <person name="Xu W."/>
            <person name="Pan J."/>
            <person name="Luo Z.H."/>
            <person name="Li M."/>
        </authorList>
    </citation>
    <scope>NUCLEOTIDE SEQUENCE [LARGE SCALE GENOMIC DNA]</scope>
    <source>
        <strain evidence="8">SpSt-374</strain>
    </source>
</reference>
<keyword evidence="8" id="KW-0547">Nucleotide-binding</keyword>
<evidence type="ECO:0000256" key="1">
    <source>
        <dbReference type="ARBA" id="ARBA00000085"/>
    </source>
</evidence>
<dbReference type="InterPro" id="IPR005467">
    <property type="entry name" value="His_kinase_dom"/>
</dbReference>
<accession>A0A7C3VQX6</accession>
<keyword evidence="4" id="KW-0808">Transferase</keyword>
<dbReference type="AlphaFoldDB" id="A0A7C3VQX6"/>
<dbReference type="GO" id="GO:0000160">
    <property type="term" value="P:phosphorelay signal transduction system"/>
    <property type="evidence" value="ECO:0007669"/>
    <property type="project" value="UniProtKB-KW"/>
</dbReference>
<dbReference type="EC" id="2.7.13.3" evidence="2"/>
<proteinExistence type="predicted"/>
<feature type="domain" description="Histidine kinase" evidence="7">
    <location>
        <begin position="1"/>
        <end position="134"/>
    </location>
</feature>
<dbReference type="GO" id="GO:0005524">
    <property type="term" value="F:ATP binding"/>
    <property type="evidence" value="ECO:0007669"/>
    <property type="project" value="UniProtKB-KW"/>
</dbReference>
<protein>
    <recommendedName>
        <fullName evidence="2">histidine kinase</fullName>
        <ecNumber evidence="2">2.7.13.3</ecNumber>
    </recommendedName>
</protein>
<dbReference type="GO" id="GO:0004673">
    <property type="term" value="F:protein histidine kinase activity"/>
    <property type="evidence" value="ECO:0007669"/>
    <property type="project" value="UniProtKB-EC"/>
</dbReference>
<dbReference type="InterPro" id="IPR050980">
    <property type="entry name" value="2C_sensor_his_kinase"/>
</dbReference>
<gene>
    <name evidence="8" type="ORF">ENR15_13215</name>
</gene>
<keyword evidence="5" id="KW-0418">Kinase</keyword>
<evidence type="ECO:0000256" key="6">
    <source>
        <dbReference type="ARBA" id="ARBA00023012"/>
    </source>
</evidence>
<dbReference type="SUPFAM" id="SSF55874">
    <property type="entry name" value="ATPase domain of HSP90 chaperone/DNA topoisomerase II/histidine kinase"/>
    <property type="match status" value="1"/>
</dbReference>
<dbReference type="EMBL" id="DSPX01000131">
    <property type="protein sequence ID" value="HGG01571.1"/>
    <property type="molecule type" value="Genomic_DNA"/>
</dbReference>
<evidence type="ECO:0000256" key="2">
    <source>
        <dbReference type="ARBA" id="ARBA00012438"/>
    </source>
</evidence>
<dbReference type="SMART" id="SM00387">
    <property type="entry name" value="HATPase_c"/>
    <property type="match status" value="1"/>
</dbReference>
<comment type="catalytic activity">
    <reaction evidence="1">
        <text>ATP + protein L-histidine = ADP + protein N-phospho-L-histidine.</text>
        <dbReference type="EC" id="2.7.13.3"/>
    </reaction>
</comment>
<dbReference type="InterPro" id="IPR003594">
    <property type="entry name" value="HATPase_dom"/>
</dbReference>
<dbReference type="Gene3D" id="3.30.565.10">
    <property type="entry name" value="Histidine kinase-like ATPase, C-terminal domain"/>
    <property type="match status" value="1"/>
</dbReference>
<sequence length="134" mass="14463">MAILAKKAGRPEDLQLDLQEGSARIEPVKLLKLAEELLDNAFKFSSAGTPVTVTGRSESNYYILTMADRGRGMTPEQIASVGAYMQFQRHIYEQQGSGLGLAIVQRLAALYGGSLTIESNPEIPGTIVQVILPA</sequence>
<keyword evidence="8" id="KW-0067">ATP-binding</keyword>
<dbReference type="InterPro" id="IPR004358">
    <property type="entry name" value="Sig_transdc_His_kin-like_C"/>
</dbReference>
<dbReference type="InterPro" id="IPR036890">
    <property type="entry name" value="HATPase_C_sf"/>
</dbReference>